<name>A0ABR4GN37_9EURO</name>
<gene>
    <name evidence="1" type="ORF">BJX66DRAFT_290956</name>
</gene>
<accession>A0ABR4GN37</accession>
<sequence>MERSDCPSYSSATTAGSCTKPERLHWWQSSPFERGHGDLEGLGQILCWRGRVGHLDGLLTATPMQPGIGFESCRGPAWQIARLSYHGWVRAMSRRSHIEAGAWYGSFFHQ</sequence>
<evidence type="ECO:0000313" key="2">
    <source>
        <dbReference type="Proteomes" id="UP001610563"/>
    </source>
</evidence>
<evidence type="ECO:0000313" key="1">
    <source>
        <dbReference type="EMBL" id="KAL2800482.1"/>
    </source>
</evidence>
<proteinExistence type="predicted"/>
<dbReference type="Proteomes" id="UP001610563">
    <property type="component" value="Unassembled WGS sequence"/>
</dbReference>
<comment type="caution">
    <text evidence="1">The sequence shown here is derived from an EMBL/GenBank/DDBJ whole genome shotgun (WGS) entry which is preliminary data.</text>
</comment>
<organism evidence="1 2">
    <name type="scientific">Aspergillus keveii</name>
    <dbReference type="NCBI Taxonomy" id="714993"/>
    <lineage>
        <taxon>Eukaryota</taxon>
        <taxon>Fungi</taxon>
        <taxon>Dikarya</taxon>
        <taxon>Ascomycota</taxon>
        <taxon>Pezizomycotina</taxon>
        <taxon>Eurotiomycetes</taxon>
        <taxon>Eurotiomycetidae</taxon>
        <taxon>Eurotiales</taxon>
        <taxon>Aspergillaceae</taxon>
        <taxon>Aspergillus</taxon>
        <taxon>Aspergillus subgen. Nidulantes</taxon>
    </lineage>
</organism>
<keyword evidence="2" id="KW-1185">Reference proteome</keyword>
<protein>
    <submittedName>
        <fullName evidence="1">Uncharacterized protein</fullName>
    </submittedName>
</protein>
<dbReference type="PROSITE" id="PS51257">
    <property type="entry name" value="PROKAR_LIPOPROTEIN"/>
    <property type="match status" value="1"/>
</dbReference>
<dbReference type="EMBL" id="JBFTWV010000003">
    <property type="protein sequence ID" value="KAL2800482.1"/>
    <property type="molecule type" value="Genomic_DNA"/>
</dbReference>
<reference evidence="1 2" key="1">
    <citation type="submission" date="2024-07" db="EMBL/GenBank/DDBJ databases">
        <title>Section-level genome sequencing and comparative genomics of Aspergillus sections Usti and Cavernicolus.</title>
        <authorList>
            <consortium name="Lawrence Berkeley National Laboratory"/>
            <person name="Nybo J.L."/>
            <person name="Vesth T.C."/>
            <person name="Theobald S."/>
            <person name="Frisvad J.C."/>
            <person name="Larsen T.O."/>
            <person name="Kjaerboelling I."/>
            <person name="Rothschild-Mancinelli K."/>
            <person name="Lyhne E.K."/>
            <person name="Kogle M.E."/>
            <person name="Barry K."/>
            <person name="Clum A."/>
            <person name="Na H."/>
            <person name="Ledsgaard L."/>
            <person name="Lin J."/>
            <person name="Lipzen A."/>
            <person name="Kuo A."/>
            <person name="Riley R."/>
            <person name="Mondo S."/>
            <person name="Labutti K."/>
            <person name="Haridas S."/>
            <person name="Pangalinan J."/>
            <person name="Salamov A.A."/>
            <person name="Simmons B.A."/>
            <person name="Magnuson J.K."/>
            <person name="Chen J."/>
            <person name="Drula E."/>
            <person name="Henrissat B."/>
            <person name="Wiebenga A."/>
            <person name="Lubbers R.J."/>
            <person name="Gomes A.C."/>
            <person name="Makela M.R."/>
            <person name="Stajich J."/>
            <person name="Grigoriev I.V."/>
            <person name="Mortensen U.H."/>
            <person name="De Vries R.P."/>
            <person name="Baker S.E."/>
            <person name="Andersen M.R."/>
        </authorList>
    </citation>
    <scope>NUCLEOTIDE SEQUENCE [LARGE SCALE GENOMIC DNA]</scope>
    <source>
        <strain evidence="1 2">CBS 209.92</strain>
    </source>
</reference>